<sequence>MPSLHDLLASYRAQSVTEREKGAYFEDLVKVYFENDDIQRSQYDQVWTFREWAKEHDRDGKDTGIDLVARMADGSGYCAIQCKFYKRDHHVQKGEIDSFFTASGKEPFTRRIIVDSTEAPYSKNAEDALQGQQITTTRIGLTQLEESRVEWEKYLATKEVVLRSKKTPRPHQIEACEVIRERFKEHDRGKLIMACGTGKTYTGLCLMEEHAGKGKLGLFLVPSLALMAQTVTEWKNDAVEDFRAFAVCSDTQVGKRKIKDDVADINVHDLVIPATTDARKLAEKTAKLPSDEMTVIFATYQSIQVLNDAQQLGLPDFDLIICDEAHRTTGATLAGEDETKFVKVHDNGFIKAKKRLYMTATPRIFGDEVKSKAKQVDAVLASMDDEALFGPVFFKKGFGWAVENGLLSDYKVIVLAVDEAMVSRTVQNRLKDGAELKLDDATKIIGCYKALTKENLIDDKAGDKNPMRRALAFCKDIKSSKLIVDEFEKVVDDYLSTLAEEEGVEADKLLLCDAAHVDGTFNAKERGELLSWLKADTEANNCRILSNARCLSEGVDVPSLDAIMFLHPRKSQVDVVQSVGRVMRRAEGKKLGYVILPVGIPPDVEPAEALNNNEKYKVVWQILNALRAHDERFNATINKASLGEDITKSIEVVPVIDRLPEKKRAALKSDIGSGSSGDDSRADGDSVSMDLPIEEQLGFVFDEFTKALLARIVKKCGTRDYWEDWAADIAKIAQTHITRITTIVEKEGSAQRKAFEGFLAELRDDLNPEISPSDAIEMLAQHIITKPVFDALFTGHAFTRENPVSKAINVVLEALEEQNLEKESESLTKFYKSVERRAEGIETAQGRQKLVVQLYDKFFQKAFPKVRDKLGIVYTPVEVVDFILHSVNDVLQAEFGQTLGSKGVHIIDPFTGTGTFITRLLQSGLIKPEELEHKYLNEIHANEIVLLAYYIAAINIEAVYHETAEEQGIHKKGIYKPFEGICLTDTFQLYEQQQDMIADLMPDNSERRTRQKELDIRVIVGNPPYSAGQKNANDNAANVKYEGLDRRIGETYAAHSSATNKNALYDSYIRAVRWASDRIQDTGVDAGVVAYVSNAGWVDGNAMDGLRKCLKEEFSSLYVFHLRGNQRTSGELSRQEGGKIFGSGSRAPIAVSVLVRNPDAAKHGKIFFHDIGDYLSREEKLQIVSNFGSLNSISERELWKTIEPDEQHDWLNLRDKSFENYPVLGDKKNKQALVLFENYSSGVKSQRDAWCYNGSKAALETQVESTIAFYCSELERYDAAGKPKDIDEFLNFDATQISWTSALKSDVEKGKELTFRPEATTQSVYRPFQKQWLYFDRRLNERVYQMPYIFPESSVTNRVIVVEGSWRQNGNLAMMSNSIHALMPDGGCQCFPLKLYERSDEGAQGDIFASNEGSHKVRDGFTDEGLRYYQEAYPEEHITKEDLFYYIYGLLYSPEYRERFKNNLSKELPRIPAVSRAEDFWAFSKAGRALGELHVNYESVEPYPVIFKEGSLELANITDEEAFFRVEKMKFGKKQAKDEDGKSKKVDDKSTVTYNAHITMTGIPEEAYDYVVNGKPALAWVMERQCVKIDKDSGIVNDANRYAIETVGNPRYPLELFQRVITVSLETMKIVNALPKLEIMEEATAAASEPA</sequence>
<evidence type="ECO:0000259" key="3">
    <source>
        <dbReference type="PROSITE" id="PS51194"/>
    </source>
</evidence>
<dbReference type="PROSITE" id="PS51192">
    <property type="entry name" value="HELICASE_ATP_BIND_1"/>
    <property type="match status" value="1"/>
</dbReference>
<dbReference type="SUPFAM" id="SSF53335">
    <property type="entry name" value="S-adenosyl-L-methionine-dependent methyltransferases"/>
    <property type="match status" value="1"/>
</dbReference>
<evidence type="ECO:0000259" key="2">
    <source>
        <dbReference type="PROSITE" id="PS51192"/>
    </source>
</evidence>
<dbReference type="InterPro" id="IPR039442">
    <property type="entry name" value="Mrr-like_dom"/>
</dbReference>
<gene>
    <name evidence="4" type="ORF">KGB56_19030</name>
</gene>
<dbReference type="SMART" id="SM00487">
    <property type="entry name" value="DEXDc"/>
    <property type="match status" value="1"/>
</dbReference>
<dbReference type="Gene3D" id="3.40.50.150">
    <property type="entry name" value="Vaccinia Virus protein VP39"/>
    <property type="match status" value="1"/>
</dbReference>
<dbReference type="PANTHER" id="PTHR47396">
    <property type="entry name" value="TYPE I RESTRICTION ENZYME ECOKI R PROTEIN"/>
    <property type="match status" value="1"/>
</dbReference>
<dbReference type="InterPro" id="IPR002052">
    <property type="entry name" value="DNA_methylase_N6_adenine_CS"/>
</dbReference>
<dbReference type="InterPro" id="IPR001650">
    <property type="entry name" value="Helicase_C-like"/>
</dbReference>
<reference evidence="4 5" key="1">
    <citation type="journal article" date="2021" name="Angew. Chem. Int. Ed. Engl.">
        <title>A novel family of nonribosomal peptides modulate collective behavior in Pseudovibrio bacteria isolated from marine sponges.</title>
        <authorList>
            <person name="Ioca L.P."/>
            <person name="Dai Y."/>
            <person name="Kunakom S."/>
            <person name="Diaz-Espinosa J."/>
            <person name="Krunic A."/>
            <person name="Crnkovic C.M."/>
            <person name="Orjala J."/>
            <person name="Sanchez L.M."/>
            <person name="Ferreira A.G."/>
            <person name="Berlinck R.G.S."/>
            <person name="Eustaquio A.S."/>
        </authorList>
    </citation>
    <scope>NUCLEOTIDE SEQUENCE [LARGE SCALE GENOMIC DNA]</scope>
    <source>
        <strain evidence="4 5">Ab134</strain>
    </source>
</reference>
<dbReference type="Pfam" id="PF00271">
    <property type="entry name" value="Helicase_C"/>
    <property type="match status" value="1"/>
</dbReference>
<dbReference type="InterPro" id="IPR011856">
    <property type="entry name" value="tRNA_endonuc-like_dom_sf"/>
</dbReference>
<dbReference type="CDD" id="cd22333">
    <property type="entry name" value="LlaBIII_nuclease-like"/>
    <property type="match status" value="1"/>
</dbReference>
<dbReference type="Gene3D" id="3.40.1350.10">
    <property type="match status" value="1"/>
</dbReference>
<name>A0ABX8AMA3_9HYPH</name>
<feature type="domain" description="Helicase ATP-binding" evidence="2">
    <location>
        <begin position="180"/>
        <end position="380"/>
    </location>
</feature>
<dbReference type="SUPFAM" id="SSF52540">
    <property type="entry name" value="P-loop containing nucleoside triphosphate hydrolases"/>
    <property type="match status" value="2"/>
</dbReference>
<dbReference type="Proteomes" id="UP000680706">
    <property type="component" value="Chromosome"/>
</dbReference>
<dbReference type="RefSeq" id="WP_075698022.1">
    <property type="nucleotide sequence ID" value="NZ_CP074126.1"/>
</dbReference>
<accession>A0ABX8AMA3</accession>
<keyword evidence="4" id="KW-0378">Hydrolase</keyword>
<evidence type="ECO:0000256" key="1">
    <source>
        <dbReference type="SAM" id="MobiDB-lite"/>
    </source>
</evidence>
<dbReference type="EMBL" id="CP074126">
    <property type="protein sequence ID" value="QUS55397.1"/>
    <property type="molecule type" value="Genomic_DNA"/>
</dbReference>
<dbReference type="Gene3D" id="3.40.50.300">
    <property type="entry name" value="P-loop containing nucleotide triphosphate hydrolases"/>
    <property type="match status" value="2"/>
</dbReference>
<dbReference type="Pfam" id="PF13156">
    <property type="entry name" value="Mrr_cat_2"/>
    <property type="match status" value="1"/>
</dbReference>
<keyword evidence="4" id="KW-0547">Nucleotide-binding</keyword>
<dbReference type="InterPro" id="IPR014001">
    <property type="entry name" value="Helicase_ATP-bd"/>
</dbReference>
<dbReference type="PRINTS" id="PR00507">
    <property type="entry name" value="N12N6MTFRASE"/>
</dbReference>
<dbReference type="Pfam" id="PF04851">
    <property type="entry name" value="ResIII"/>
    <property type="match status" value="1"/>
</dbReference>
<dbReference type="InterPro" id="IPR041635">
    <property type="entry name" value="Type_ISP_LLaBIII_C"/>
</dbReference>
<organism evidence="4 5">
    <name type="scientific">Pseudovibrio brasiliensis</name>
    <dbReference type="NCBI Taxonomy" id="1898042"/>
    <lineage>
        <taxon>Bacteria</taxon>
        <taxon>Pseudomonadati</taxon>
        <taxon>Pseudomonadota</taxon>
        <taxon>Alphaproteobacteria</taxon>
        <taxon>Hyphomicrobiales</taxon>
        <taxon>Stappiaceae</taxon>
        <taxon>Pseudovibrio</taxon>
    </lineage>
</organism>
<dbReference type="Pfam" id="PF22240">
    <property type="entry name" value="ISP_coupler"/>
    <property type="match status" value="1"/>
</dbReference>
<keyword evidence="5" id="KW-1185">Reference proteome</keyword>
<dbReference type="Pfam" id="PF18135">
    <property type="entry name" value="Type_ISP_C"/>
    <property type="match status" value="1"/>
</dbReference>
<dbReference type="PROSITE" id="PS00092">
    <property type="entry name" value="N6_MTASE"/>
    <property type="match status" value="1"/>
</dbReference>
<proteinExistence type="predicted"/>
<dbReference type="InterPro" id="IPR027417">
    <property type="entry name" value="P-loop_NTPase"/>
</dbReference>
<dbReference type="SUPFAM" id="SSF52980">
    <property type="entry name" value="Restriction endonuclease-like"/>
    <property type="match status" value="1"/>
</dbReference>
<dbReference type="SMART" id="SM00490">
    <property type="entry name" value="HELICc"/>
    <property type="match status" value="1"/>
</dbReference>
<dbReference type="InterPro" id="IPR006935">
    <property type="entry name" value="Helicase/UvrB_N"/>
</dbReference>
<dbReference type="InterPro" id="IPR053980">
    <property type="entry name" value="ISP_coupler"/>
</dbReference>
<dbReference type="InterPro" id="IPR050742">
    <property type="entry name" value="Helicase_Restrict-Modif_Enz"/>
</dbReference>
<dbReference type="InterPro" id="IPR011335">
    <property type="entry name" value="Restrct_endonuc-II-like"/>
</dbReference>
<dbReference type="PROSITE" id="PS51194">
    <property type="entry name" value="HELICASE_CTER"/>
    <property type="match status" value="1"/>
</dbReference>
<keyword evidence="4" id="KW-0067">ATP-binding</keyword>
<dbReference type="InterPro" id="IPR029063">
    <property type="entry name" value="SAM-dependent_MTases_sf"/>
</dbReference>
<protein>
    <submittedName>
        <fullName evidence="4">DEAD/DEAH box helicase</fullName>
    </submittedName>
</protein>
<keyword evidence="4" id="KW-0347">Helicase</keyword>
<feature type="domain" description="Helicase C-terminal" evidence="3">
    <location>
        <begin position="466"/>
        <end position="626"/>
    </location>
</feature>
<dbReference type="GO" id="GO:0004386">
    <property type="term" value="F:helicase activity"/>
    <property type="evidence" value="ECO:0007669"/>
    <property type="project" value="UniProtKB-KW"/>
</dbReference>
<feature type="region of interest" description="Disordered" evidence="1">
    <location>
        <begin position="667"/>
        <end position="687"/>
    </location>
</feature>
<evidence type="ECO:0000313" key="5">
    <source>
        <dbReference type="Proteomes" id="UP000680706"/>
    </source>
</evidence>
<evidence type="ECO:0000313" key="4">
    <source>
        <dbReference type="EMBL" id="QUS55397.1"/>
    </source>
</evidence>
<dbReference type="PANTHER" id="PTHR47396:SF1">
    <property type="entry name" value="ATP-DEPENDENT HELICASE IRC3-RELATED"/>
    <property type="match status" value="1"/>
</dbReference>